<sequence length="100" mass="11545">MRELSLTIIFTCIKTKQMPRQSMLSTPSRKKQKGWYSEQMKAAINTARQKATGYKKAVKMYSVLRSTLKQLVKDPQKSLELLVHIPLRRKPVLPADLEKS</sequence>
<gene>
    <name evidence="1" type="ORF">EVAR_75617_1</name>
</gene>
<protein>
    <submittedName>
        <fullName evidence="1">Uncharacterized protein</fullName>
    </submittedName>
</protein>
<name>A0A4C1TZZ7_EUMVA</name>
<organism evidence="1 2">
    <name type="scientific">Eumeta variegata</name>
    <name type="common">Bagworm moth</name>
    <name type="synonym">Eumeta japonica</name>
    <dbReference type="NCBI Taxonomy" id="151549"/>
    <lineage>
        <taxon>Eukaryota</taxon>
        <taxon>Metazoa</taxon>
        <taxon>Ecdysozoa</taxon>
        <taxon>Arthropoda</taxon>
        <taxon>Hexapoda</taxon>
        <taxon>Insecta</taxon>
        <taxon>Pterygota</taxon>
        <taxon>Neoptera</taxon>
        <taxon>Endopterygota</taxon>
        <taxon>Lepidoptera</taxon>
        <taxon>Glossata</taxon>
        <taxon>Ditrysia</taxon>
        <taxon>Tineoidea</taxon>
        <taxon>Psychidae</taxon>
        <taxon>Oiketicinae</taxon>
        <taxon>Eumeta</taxon>
    </lineage>
</organism>
<comment type="caution">
    <text evidence="1">The sequence shown here is derived from an EMBL/GenBank/DDBJ whole genome shotgun (WGS) entry which is preliminary data.</text>
</comment>
<reference evidence="1 2" key="1">
    <citation type="journal article" date="2019" name="Commun. Biol.">
        <title>The bagworm genome reveals a unique fibroin gene that provides high tensile strength.</title>
        <authorList>
            <person name="Kono N."/>
            <person name="Nakamura H."/>
            <person name="Ohtoshi R."/>
            <person name="Tomita M."/>
            <person name="Numata K."/>
            <person name="Arakawa K."/>
        </authorList>
    </citation>
    <scope>NUCLEOTIDE SEQUENCE [LARGE SCALE GENOMIC DNA]</scope>
</reference>
<dbReference type="OrthoDB" id="6115549at2759"/>
<dbReference type="AlphaFoldDB" id="A0A4C1TZZ7"/>
<keyword evidence="2" id="KW-1185">Reference proteome</keyword>
<proteinExistence type="predicted"/>
<evidence type="ECO:0000313" key="1">
    <source>
        <dbReference type="EMBL" id="GBP19645.1"/>
    </source>
</evidence>
<evidence type="ECO:0000313" key="2">
    <source>
        <dbReference type="Proteomes" id="UP000299102"/>
    </source>
</evidence>
<accession>A0A4C1TZZ7</accession>
<dbReference type="Proteomes" id="UP000299102">
    <property type="component" value="Unassembled WGS sequence"/>
</dbReference>
<dbReference type="EMBL" id="BGZK01000110">
    <property type="protein sequence ID" value="GBP19645.1"/>
    <property type="molecule type" value="Genomic_DNA"/>
</dbReference>